<dbReference type="EMBL" id="AWWV01010154">
    <property type="protein sequence ID" value="OMO81443.1"/>
    <property type="molecule type" value="Genomic_DNA"/>
</dbReference>
<accession>A0A1R3IFU2</accession>
<protein>
    <submittedName>
        <fullName evidence="1">Uncharacterized protein</fullName>
    </submittedName>
</protein>
<evidence type="ECO:0000313" key="2">
    <source>
        <dbReference type="Proteomes" id="UP000188268"/>
    </source>
</evidence>
<proteinExistence type="predicted"/>
<reference evidence="1 2" key="1">
    <citation type="submission" date="2013-09" db="EMBL/GenBank/DDBJ databases">
        <title>Corchorus capsularis genome sequencing.</title>
        <authorList>
            <person name="Alam M."/>
            <person name="Haque M.S."/>
            <person name="Islam M.S."/>
            <person name="Emdad E.M."/>
            <person name="Islam M.M."/>
            <person name="Ahmed B."/>
            <person name="Halim A."/>
            <person name="Hossen Q.M.M."/>
            <person name="Hossain M.Z."/>
            <person name="Ahmed R."/>
            <person name="Khan M.M."/>
            <person name="Islam R."/>
            <person name="Rashid M.M."/>
            <person name="Khan S.A."/>
            <person name="Rahman M.S."/>
            <person name="Alam M."/>
        </authorList>
    </citation>
    <scope>NUCLEOTIDE SEQUENCE [LARGE SCALE GENOMIC DNA]</scope>
    <source>
        <strain evidence="2">cv. CVL-1</strain>
        <tissue evidence="1">Whole seedling</tissue>
    </source>
</reference>
<comment type="caution">
    <text evidence="1">The sequence shown here is derived from an EMBL/GenBank/DDBJ whole genome shotgun (WGS) entry which is preliminary data.</text>
</comment>
<dbReference type="AlphaFoldDB" id="A0A1R3IFU2"/>
<keyword evidence="2" id="KW-1185">Reference proteome</keyword>
<evidence type="ECO:0000313" key="1">
    <source>
        <dbReference type="EMBL" id="OMO81443.1"/>
    </source>
</evidence>
<dbReference type="Gramene" id="OMO81443">
    <property type="protein sequence ID" value="OMO81443"/>
    <property type="gene ID" value="CCACVL1_12417"/>
</dbReference>
<feature type="non-terminal residue" evidence="1">
    <location>
        <position position="1"/>
    </location>
</feature>
<dbReference type="Proteomes" id="UP000188268">
    <property type="component" value="Unassembled WGS sequence"/>
</dbReference>
<sequence length="46" mass="5196">NEKTTKIRFHVYESVPSERANVTAKKEEEDKTVVADSLTITSPSMQ</sequence>
<gene>
    <name evidence="1" type="ORF">CCACVL1_12417</name>
</gene>
<name>A0A1R3IFU2_COCAP</name>
<organism evidence="1 2">
    <name type="scientific">Corchorus capsularis</name>
    <name type="common">Jute</name>
    <dbReference type="NCBI Taxonomy" id="210143"/>
    <lineage>
        <taxon>Eukaryota</taxon>
        <taxon>Viridiplantae</taxon>
        <taxon>Streptophyta</taxon>
        <taxon>Embryophyta</taxon>
        <taxon>Tracheophyta</taxon>
        <taxon>Spermatophyta</taxon>
        <taxon>Magnoliopsida</taxon>
        <taxon>eudicotyledons</taxon>
        <taxon>Gunneridae</taxon>
        <taxon>Pentapetalae</taxon>
        <taxon>rosids</taxon>
        <taxon>malvids</taxon>
        <taxon>Malvales</taxon>
        <taxon>Malvaceae</taxon>
        <taxon>Grewioideae</taxon>
        <taxon>Apeibeae</taxon>
        <taxon>Corchorus</taxon>
    </lineage>
</organism>